<comment type="caution">
    <text evidence="1">The sequence shown here is derived from an EMBL/GenBank/DDBJ whole genome shotgun (WGS) entry which is preliminary data.</text>
</comment>
<gene>
    <name evidence="1" type="ORF">H2199_007275</name>
</gene>
<organism evidence="1 2">
    <name type="scientific">Coniosporium tulheliwenetii</name>
    <dbReference type="NCBI Taxonomy" id="3383036"/>
    <lineage>
        <taxon>Eukaryota</taxon>
        <taxon>Fungi</taxon>
        <taxon>Dikarya</taxon>
        <taxon>Ascomycota</taxon>
        <taxon>Pezizomycotina</taxon>
        <taxon>Dothideomycetes</taxon>
        <taxon>Dothideomycetes incertae sedis</taxon>
        <taxon>Coniosporium</taxon>
    </lineage>
</organism>
<accession>A0ACC2YR17</accession>
<reference evidence="1" key="1">
    <citation type="submission" date="2022-10" db="EMBL/GenBank/DDBJ databases">
        <title>Culturing micro-colonial fungi from biological soil crusts in the Mojave desert and describing Neophaeococcomyces mojavensis, and introducing the new genera and species Taxawa tesnikishii.</title>
        <authorList>
            <person name="Kurbessoian T."/>
            <person name="Stajich J.E."/>
        </authorList>
    </citation>
    <scope>NUCLEOTIDE SEQUENCE</scope>
    <source>
        <strain evidence="1">JES_115</strain>
    </source>
</reference>
<proteinExistence type="predicted"/>
<protein>
    <submittedName>
        <fullName evidence="1">Uncharacterized protein</fullName>
    </submittedName>
</protein>
<evidence type="ECO:0000313" key="2">
    <source>
        <dbReference type="Proteomes" id="UP001172680"/>
    </source>
</evidence>
<dbReference type="EMBL" id="JAPDRP010000022">
    <property type="protein sequence ID" value="KAJ9637783.1"/>
    <property type="molecule type" value="Genomic_DNA"/>
</dbReference>
<evidence type="ECO:0000313" key="1">
    <source>
        <dbReference type="EMBL" id="KAJ9637783.1"/>
    </source>
</evidence>
<keyword evidence="2" id="KW-1185">Reference proteome</keyword>
<sequence length="448" mass="49319">MAPQFPSIEQFFEKQSSQSPKKRVRSSPPSQAGDGFTEAEVDAVLHPPANQTWSPPNEYEKVDIAALIPGPKCVTFVGRVANFYDQSTPSKKPRAAKGCVKIIVKDDTGALTVRLWYANKDYNLRLGHLVTVWTPHILHSETGQLAPSSAPLFASIFPERDRSCHFMVHENSDEGVQCKTPLEYKEGQPLAGLMTLKNFIEGGYDITDGKILVCVKSIGPRKKFTTKKGVPAENVNVGVFDDTAEASLTLWGASAASAGSWKASHTILLITEPEWRVDKRAWISLTSSTQVDVDPALPDTEWLRGLAQRLTRREQRFMGYLSVIIMELNITSLHRRNMLMCTECCGVPVYANATSAKCKQCEKETTLRINPRLLGPVIDETGTTSTGKLILSSSAWEQLLGRTAEELVASTADVLKYLEQRLLFVRVTLLFGWVAEEGEGLGGCAFGA</sequence>
<dbReference type="Proteomes" id="UP001172680">
    <property type="component" value="Unassembled WGS sequence"/>
</dbReference>
<name>A0ACC2YR17_9PEZI</name>